<evidence type="ECO:0000313" key="2">
    <source>
        <dbReference type="EMBL" id="MFC0540305.1"/>
    </source>
</evidence>
<gene>
    <name evidence="2" type="ORF">ACFFH7_02380</name>
</gene>
<dbReference type="GO" id="GO:0016746">
    <property type="term" value="F:acyltransferase activity"/>
    <property type="evidence" value="ECO:0007669"/>
    <property type="project" value="UniProtKB-KW"/>
</dbReference>
<evidence type="ECO:0000259" key="1">
    <source>
        <dbReference type="PROSITE" id="PS51186"/>
    </source>
</evidence>
<organism evidence="2 3">
    <name type="scientific">Kutzneria chonburiensis</name>
    <dbReference type="NCBI Taxonomy" id="1483604"/>
    <lineage>
        <taxon>Bacteria</taxon>
        <taxon>Bacillati</taxon>
        <taxon>Actinomycetota</taxon>
        <taxon>Actinomycetes</taxon>
        <taxon>Pseudonocardiales</taxon>
        <taxon>Pseudonocardiaceae</taxon>
        <taxon>Kutzneria</taxon>
    </lineage>
</organism>
<keyword evidence="3" id="KW-1185">Reference proteome</keyword>
<dbReference type="Gene3D" id="3.40.630.90">
    <property type="match status" value="1"/>
</dbReference>
<comment type="caution">
    <text evidence="2">The sequence shown here is derived from an EMBL/GenBank/DDBJ whole genome shotgun (WGS) entry which is preliminary data.</text>
</comment>
<dbReference type="PANTHER" id="PTHR47237">
    <property type="entry name" value="SLL0310 PROTEIN"/>
    <property type="match status" value="1"/>
</dbReference>
<accession>A0ABV6MJ43</accession>
<evidence type="ECO:0000313" key="3">
    <source>
        <dbReference type="Proteomes" id="UP001589810"/>
    </source>
</evidence>
<dbReference type="SUPFAM" id="SSF55729">
    <property type="entry name" value="Acyl-CoA N-acyltransferases (Nat)"/>
    <property type="match status" value="1"/>
</dbReference>
<proteinExistence type="predicted"/>
<dbReference type="Pfam" id="PF18014">
    <property type="entry name" value="Acetyltransf_18"/>
    <property type="match status" value="1"/>
</dbReference>
<reference evidence="2 3" key="1">
    <citation type="submission" date="2024-09" db="EMBL/GenBank/DDBJ databases">
        <authorList>
            <person name="Sun Q."/>
            <person name="Mori K."/>
        </authorList>
    </citation>
    <scope>NUCLEOTIDE SEQUENCE [LARGE SCALE GENOMIC DNA]</scope>
    <source>
        <strain evidence="2 3">TBRC 1432</strain>
    </source>
</reference>
<name>A0ABV6MJ43_9PSEU</name>
<dbReference type="InterPro" id="IPR016181">
    <property type="entry name" value="Acyl_CoA_acyltransferase"/>
</dbReference>
<dbReference type="PROSITE" id="PS51186">
    <property type="entry name" value="GNAT"/>
    <property type="match status" value="1"/>
</dbReference>
<dbReference type="InterPro" id="IPR000182">
    <property type="entry name" value="GNAT_dom"/>
</dbReference>
<dbReference type="InterPro" id="IPR041496">
    <property type="entry name" value="YitH/HolE_GNAT"/>
</dbReference>
<dbReference type="EMBL" id="JBHLUD010000001">
    <property type="protein sequence ID" value="MFC0540305.1"/>
    <property type="molecule type" value="Genomic_DNA"/>
</dbReference>
<dbReference type="Proteomes" id="UP001589810">
    <property type="component" value="Unassembled WGS sequence"/>
</dbReference>
<feature type="domain" description="N-acetyltransferase" evidence="1">
    <location>
        <begin position="4"/>
        <end position="133"/>
    </location>
</feature>
<protein>
    <submittedName>
        <fullName evidence="2">GNAT family N-acetyltransferase</fullName>
        <ecNumber evidence="2">2.3.1.-</ecNumber>
    </submittedName>
</protein>
<keyword evidence="2" id="KW-0012">Acyltransferase</keyword>
<dbReference type="EC" id="2.3.1.-" evidence="2"/>
<dbReference type="RefSeq" id="WP_273939079.1">
    <property type="nucleotide sequence ID" value="NZ_CP097263.1"/>
</dbReference>
<dbReference type="CDD" id="cd04301">
    <property type="entry name" value="NAT_SF"/>
    <property type="match status" value="1"/>
</dbReference>
<dbReference type="Gene3D" id="3.40.630.30">
    <property type="match status" value="1"/>
</dbReference>
<dbReference type="Pfam" id="PF13673">
    <property type="entry name" value="Acetyltransf_10"/>
    <property type="match status" value="1"/>
</dbReference>
<sequence length="274" mass="29819">MDTASIARLGIDDLAACLDLAADRRWPRARRKWSFLLTVGEGFGLREQQDLAGSVILSRFGPRLAWIGMMLVASRWNRRGLGRLLMRHAMDTARADTVALHATAEGVPLYEKLGFRVTGPVHTHRGRFACSRPGTGRTRPFTYADLDAVRALDAEVTGVDRGELLTGYLRFAGHMRVLESAGVITGYAGSWRDGDLVVIGPVLAADLSDAADLIAAVASTVDGDVRLDTEHPELAEWATAHGITPWFETTCMVHGQDLPGDRSRLFTPVMQALG</sequence>
<keyword evidence="2" id="KW-0808">Transferase</keyword>
<dbReference type="InterPro" id="IPR052729">
    <property type="entry name" value="Acyl/Acetyltrans_Enzymes"/>
</dbReference>
<dbReference type="PANTHER" id="PTHR47237:SF2">
    <property type="entry name" value="BLL4206 PROTEIN"/>
    <property type="match status" value="1"/>
</dbReference>